<feature type="chain" id="PRO_5042990723" description="Accessory gland protein" evidence="2">
    <location>
        <begin position="28"/>
        <end position="176"/>
    </location>
</feature>
<organism evidence="3 4">
    <name type="scientific">Gryllus longicercus</name>
    <dbReference type="NCBI Taxonomy" id="2509291"/>
    <lineage>
        <taxon>Eukaryota</taxon>
        <taxon>Metazoa</taxon>
        <taxon>Ecdysozoa</taxon>
        <taxon>Arthropoda</taxon>
        <taxon>Hexapoda</taxon>
        <taxon>Insecta</taxon>
        <taxon>Pterygota</taxon>
        <taxon>Neoptera</taxon>
        <taxon>Polyneoptera</taxon>
        <taxon>Orthoptera</taxon>
        <taxon>Ensifera</taxon>
        <taxon>Gryllidea</taxon>
        <taxon>Grylloidea</taxon>
        <taxon>Gryllidae</taxon>
        <taxon>Gryllinae</taxon>
        <taxon>Gryllus</taxon>
    </lineage>
</organism>
<feature type="signal peptide" evidence="2">
    <location>
        <begin position="1"/>
        <end position="27"/>
    </location>
</feature>
<dbReference type="Proteomes" id="UP001378592">
    <property type="component" value="Unassembled WGS sequence"/>
</dbReference>
<name>A0AAN9Z2K9_9ORTH</name>
<evidence type="ECO:0000313" key="3">
    <source>
        <dbReference type="EMBL" id="KAK7862351.1"/>
    </source>
</evidence>
<keyword evidence="2" id="KW-0732">Signal</keyword>
<sequence>MHRASSAGYYVLGRIAILHLRWVVVGGRCPALGQGLTRGGRPPSRPPPDIYTRERALAVGGARGGKGAWRGGSSKRSKPSAQKVREDRLSLRWRPATRACALAGAAGAANHLLPPPLLPLLRLLFILHRLLPLLLPPLRLLPLLLPPLRHLPLLLPPLRLLPRVFFRFHGNLHYQH</sequence>
<dbReference type="EMBL" id="JAZDUA010000279">
    <property type="protein sequence ID" value="KAK7862351.1"/>
    <property type="molecule type" value="Genomic_DNA"/>
</dbReference>
<reference evidence="3 4" key="1">
    <citation type="submission" date="2024-03" db="EMBL/GenBank/DDBJ databases">
        <title>The genome assembly and annotation of the cricket Gryllus longicercus Weissman &amp; Gray.</title>
        <authorList>
            <person name="Szrajer S."/>
            <person name="Gray D."/>
            <person name="Ylla G."/>
        </authorList>
    </citation>
    <scope>NUCLEOTIDE SEQUENCE [LARGE SCALE GENOMIC DNA]</scope>
    <source>
        <strain evidence="3">DAG 2021-001</strain>
        <tissue evidence="3">Whole body minus gut</tissue>
    </source>
</reference>
<protein>
    <recommendedName>
        <fullName evidence="5">Accessory gland protein</fullName>
    </recommendedName>
</protein>
<evidence type="ECO:0000256" key="1">
    <source>
        <dbReference type="SAM" id="MobiDB-lite"/>
    </source>
</evidence>
<proteinExistence type="predicted"/>
<evidence type="ECO:0000313" key="4">
    <source>
        <dbReference type="Proteomes" id="UP001378592"/>
    </source>
</evidence>
<gene>
    <name evidence="3" type="ORF">R5R35_006924</name>
</gene>
<keyword evidence="4" id="KW-1185">Reference proteome</keyword>
<feature type="region of interest" description="Disordered" evidence="1">
    <location>
        <begin position="62"/>
        <end position="81"/>
    </location>
</feature>
<evidence type="ECO:0008006" key="5">
    <source>
        <dbReference type="Google" id="ProtNLM"/>
    </source>
</evidence>
<comment type="caution">
    <text evidence="3">The sequence shown here is derived from an EMBL/GenBank/DDBJ whole genome shotgun (WGS) entry which is preliminary data.</text>
</comment>
<dbReference type="AlphaFoldDB" id="A0AAN9Z2K9"/>
<evidence type="ECO:0000256" key="2">
    <source>
        <dbReference type="SAM" id="SignalP"/>
    </source>
</evidence>
<accession>A0AAN9Z2K9</accession>